<name>A0A5E7CHI5_PSEFL</name>
<protein>
    <recommendedName>
        <fullName evidence="4">RHS repeat-associated core domain-containing protein</fullName>
    </recommendedName>
</protein>
<proteinExistence type="predicted"/>
<evidence type="ECO:0000256" key="1">
    <source>
        <dbReference type="SAM" id="MobiDB-lite"/>
    </source>
</evidence>
<feature type="compositionally biased region" description="Polar residues" evidence="1">
    <location>
        <begin position="205"/>
        <end position="226"/>
    </location>
</feature>
<dbReference type="RefSeq" id="WP_224794262.1">
    <property type="nucleotide sequence ID" value="NZ_CABVHW010000005.1"/>
</dbReference>
<sequence>MTSPRETVLCQYHYDPLDRLTSHALPDTPEHQRFYCKSRLATEIQGAIRYSIVQHGDQLLAQQRREGDAPDTMLLVTDKQRSVLQTLKANHPPQPIAYSPYGHRPVESGLLSLLGFNGERPDPVTGCYLLGNGYRVFNPVLMRFNSPDSLSPFGKGGVNAYAYCEGEPVLGNDPTGRWKIPNLWKGVKNLFGRTPSKFRTPPPVNTQKTANPIITQASSNTASTHSGLLDESSVKFQIPRIKLNPSKPTPKKINEPTPSQRPSKPTSLPSSSRTEGEFLTEKAVPTNETNLDIPNSNLSHEEYFNSDISTGRVTKMIRGNLITYRKF</sequence>
<dbReference type="EMBL" id="CABVHW010000005">
    <property type="protein sequence ID" value="VVN95063.1"/>
    <property type="molecule type" value="Genomic_DNA"/>
</dbReference>
<evidence type="ECO:0000313" key="3">
    <source>
        <dbReference type="Proteomes" id="UP000381093"/>
    </source>
</evidence>
<reference evidence="2 3" key="1">
    <citation type="submission" date="2019-09" db="EMBL/GenBank/DDBJ databases">
        <authorList>
            <person name="Chandra G."/>
            <person name="Truman W A."/>
        </authorList>
    </citation>
    <scope>NUCLEOTIDE SEQUENCE [LARGE SCALE GENOMIC DNA]</scope>
    <source>
        <strain evidence="2">PS710</strain>
    </source>
</reference>
<dbReference type="NCBIfam" id="TIGR03696">
    <property type="entry name" value="Rhs_assc_core"/>
    <property type="match status" value="1"/>
</dbReference>
<dbReference type="Gene3D" id="2.180.10.10">
    <property type="entry name" value="RHS repeat-associated core"/>
    <property type="match status" value="1"/>
</dbReference>
<gene>
    <name evidence="2" type="ORF">PS710_02199</name>
</gene>
<dbReference type="Proteomes" id="UP000381093">
    <property type="component" value="Unassembled WGS sequence"/>
</dbReference>
<feature type="compositionally biased region" description="Polar residues" evidence="1">
    <location>
        <begin position="256"/>
        <end position="273"/>
    </location>
</feature>
<feature type="region of interest" description="Disordered" evidence="1">
    <location>
        <begin position="242"/>
        <end position="276"/>
    </location>
</feature>
<organism evidence="2 3">
    <name type="scientific">Pseudomonas fluorescens</name>
    <dbReference type="NCBI Taxonomy" id="294"/>
    <lineage>
        <taxon>Bacteria</taxon>
        <taxon>Pseudomonadati</taxon>
        <taxon>Pseudomonadota</taxon>
        <taxon>Gammaproteobacteria</taxon>
        <taxon>Pseudomonadales</taxon>
        <taxon>Pseudomonadaceae</taxon>
        <taxon>Pseudomonas</taxon>
    </lineage>
</organism>
<dbReference type="SUPFAM" id="SSF56399">
    <property type="entry name" value="ADP-ribosylation"/>
    <property type="match status" value="1"/>
</dbReference>
<accession>A0A5E7CHI5</accession>
<feature type="region of interest" description="Disordered" evidence="1">
    <location>
        <begin position="194"/>
        <end position="226"/>
    </location>
</feature>
<dbReference type="AlphaFoldDB" id="A0A5E7CHI5"/>
<dbReference type="InterPro" id="IPR022385">
    <property type="entry name" value="Rhs_assc_core"/>
</dbReference>
<evidence type="ECO:0000313" key="2">
    <source>
        <dbReference type="EMBL" id="VVN95063.1"/>
    </source>
</evidence>
<evidence type="ECO:0008006" key="4">
    <source>
        <dbReference type="Google" id="ProtNLM"/>
    </source>
</evidence>